<evidence type="ECO:0000313" key="3">
    <source>
        <dbReference type="Proteomes" id="UP000829354"/>
    </source>
</evidence>
<keyword evidence="3" id="KW-1185">Reference proteome</keyword>
<gene>
    <name evidence="2" type="ORF">L5515_003403</name>
</gene>
<sequence>MIPPPAPLPDNIQLSNAEFCADYNEQWIIGSEVDEIELDSDYVMNPDSFTTDDDDDDSKKIQKSKKDGPPAPGTTTSPSRPVPPSAAPPSAAPHPAAPSNPFPSTVAAKQGK</sequence>
<protein>
    <submittedName>
        <fullName evidence="2">Uncharacterized protein</fullName>
    </submittedName>
</protein>
<reference evidence="2 3" key="1">
    <citation type="submission" date="2022-04" db="EMBL/GenBank/DDBJ databases">
        <title>Chromosome-level reference genomes for two strains of Caenorhabditis briggsae: an improved platform for comparative genomics.</title>
        <authorList>
            <person name="Stevens L."/>
            <person name="Andersen E."/>
        </authorList>
    </citation>
    <scope>NUCLEOTIDE SEQUENCE [LARGE SCALE GENOMIC DNA]</scope>
    <source>
        <strain evidence="2">VX34</strain>
        <tissue evidence="2">Whole-organism</tissue>
    </source>
</reference>
<dbReference type="Proteomes" id="UP000829354">
    <property type="component" value="Chromosome III"/>
</dbReference>
<evidence type="ECO:0000256" key="1">
    <source>
        <dbReference type="SAM" id="MobiDB-lite"/>
    </source>
</evidence>
<feature type="compositionally biased region" description="Pro residues" evidence="1">
    <location>
        <begin position="80"/>
        <end position="101"/>
    </location>
</feature>
<feature type="region of interest" description="Disordered" evidence="1">
    <location>
        <begin position="40"/>
        <end position="112"/>
    </location>
</feature>
<evidence type="ECO:0000313" key="2">
    <source>
        <dbReference type="EMBL" id="UMM21944.1"/>
    </source>
</evidence>
<proteinExistence type="predicted"/>
<feature type="compositionally biased region" description="Basic and acidic residues" evidence="1">
    <location>
        <begin position="57"/>
        <end position="68"/>
    </location>
</feature>
<name>A0AAE9JAD1_CAEBR</name>
<organism evidence="2 3">
    <name type="scientific">Caenorhabditis briggsae</name>
    <dbReference type="NCBI Taxonomy" id="6238"/>
    <lineage>
        <taxon>Eukaryota</taxon>
        <taxon>Metazoa</taxon>
        <taxon>Ecdysozoa</taxon>
        <taxon>Nematoda</taxon>
        <taxon>Chromadorea</taxon>
        <taxon>Rhabditida</taxon>
        <taxon>Rhabditina</taxon>
        <taxon>Rhabditomorpha</taxon>
        <taxon>Rhabditoidea</taxon>
        <taxon>Rhabditidae</taxon>
        <taxon>Peloderinae</taxon>
        <taxon>Caenorhabditis</taxon>
    </lineage>
</organism>
<accession>A0AAE9JAD1</accession>
<dbReference type="EMBL" id="CP092622">
    <property type="protein sequence ID" value="UMM21944.1"/>
    <property type="molecule type" value="Genomic_DNA"/>
</dbReference>
<dbReference type="AlphaFoldDB" id="A0AAE9JAD1"/>